<organism evidence="1">
    <name type="scientific">Babesia bovis</name>
    <dbReference type="NCBI Taxonomy" id="5865"/>
    <lineage>
        <taxon>Eukaryota</taxon>
        <taxon>Sar</taxon>
        <taxon>Alveolata</taxon>
        <taxon>Apicomplexa</taxon>
        <taxon>Aconoidasida</taxon>
        <taxon>Piroplasmida</taxon>
        <taxon>Babesiidae</taxon>
        <taxon>Babesia</taxon>
    </lineage>
</organism>
<accession>S6B917</accession>
<reference evidence="1" key="1">
    <citation type="journal article" date="2014" name="BMC Genomics">
        <title>The Babesia bovis gene and promoter model: an update from full-length EST analysis.</title>
        <authorList>
            <person name="Yamagishi J."/>
            <person name="Wakaguri H."/>
            <person name="Yokoyama N."/>
            <person name="Yamashita R."/>
            <person name="Suzuki Y."/>
            <person name="Xuan X."/>
            <person name="Igarashi I."/>
        </authorList>
    </citation>
    <scope>NUCLEOTIDE SEQUENCE</scope>
    <source>
        <strain evidence="1">Texas</strain>
    </source>
</reference>
<name>S6B917_BABBO</name>
<evidence type="ECO:0000313" key="1">
    <source>
        <dbReference type="EMBL" id="BAN65651.1"/>
    </source>
</evidence>
<dbReference type="EMBL" id="AK440405">
    <property type="protein sequence ID" value="BAN64199.1"/>
    <property type="molecule type" value="mRNA"/>
</dbReference>
<protein>
    <submittedName>
        <fullName evidence="1">Uncharacterized protein</fullName>
    </submittedName>
</protein>
<proteinExistence type="evidence at transcript level"/>
<dbReference type="EMBL" id="AK441857">
    <property type="protein sequence ID" value="BAN65651.1"/>
    <property type="molecule type" value="mRNA"/>
</dbReference>
<dbReference type="AlphaFoldDB" id="S6B917"/>
<sequence>MNLSIPQAKIIDTCTCAGYIPIYIPTFIQHRVKCQSSYINLYTVGNSINKPYLRKLVITARKFITTKSTNARFMNPFKSR</sequence>